<gene>
    <name evidence="1" type="ORF">EF294_05520</name>
</gene>
<dbReference type="Proteomes" id="UP000267536">
    <property type="component" value="Unassembled WGS sequence"/>
</dbReference>
<evidence type="ECO:0000313" key="2">
    <source>
        <dbReference type="Proteomes" id="UP000267536"/>
    </source>
</evidence>
<dbReference type="Gene3D" id="3.30.530.20">
    <property type="match status" value="1"/>
</dbReference>
<organism evidence="1 2">
    <name type="scientific">Gordonia oryzae</name>
    <dbReference type="NCBI Taxonomy" id="2487349"/>
    <lineage>
        <taxon>Bacteria</taxon>
        <taxon>Bacillati</taxon>
        <taxon>Actinomycetota</taxon>
        <taxon>Actinomycetes</taxon>
        <taxon>Mycobacteriales</taxon>
        <taxon>Gordoniaceae</taxon>
        <taxon>Gordonia</taxon>
    </lineage>
</organism>
<dbReference type="OrthoDB" id="581838at2"/>
<reference evidence="1 2" key="1">
    <citation type="submission" date="2018-11" db="EMBL/GenBank/DDBJ databases">
        <title>Draft genome sequence of Gordonia sp. RS15-1S isolated from rice stems.</title>
        <authorList>
            <person name="Muangham S."/>
        </authorList>
    </citation>
    <scope>NUCLEOTIDE SEQUENCE [LARGE SCALE GENOMIC DNA]</scope>
    <source>
        <strain evidence="1 2">RS15-1S</strain>
    </source>
</reference>
<protein>
    <submittedName>
        <fullName evidence="1">SRPBCC family protein</fullName>
    </submittedName>
</protein>
<proteinExistence type="predicted"/>
<dbReference type="SUPFAM" id="SSF55961">
    <property type="entry name" value="Bet v1-like"/>
    <property type="match status" value="1"/>
</dbReference>
<dbReference type="InterPro" id="IPR023393">
    <property type="entry name" value="START-like_dom_sf"/>
</dbReference>
<keyword evidence="2" id="KW-1185">Reference proteome</keyword>
<dbReference type="RefSeq" id="WP_123926419.1">
    <property type="nucleotide sequence ID" value="NZ_JBPSDP010000003.1"/>
</dbReference>
<dbReference type="Pfam" id="PF10604">
    <property type="entry name" value="Polyketide_cyc2"/>
    <property type="match status" value="1"/>
</dbReference>
<accession>A0A3N4GR50</accession>
<dbReference type="InterPro" id="IPR019587">
    <property type="entry name" value="Polyketide_cyclase/dehydratase"/>
</dbReference>
<sequence length="172" mass="19172">MARTYDLQPFDLDFFDSAPISYRIDINIPVSPQRAWAELTRPNTLDWCKAIKSIEFTSAAPFGVGTTRQASLAPGYVTLSEVFFDWTEYAENSSYHNAFRVAKVNVPGMRRFGEYTEITPAAVGSRLVWAFALELGPSSRALNAFSNPASVPVFKSIESDTLRHFAHLTPQA</sequence>
<evidence type="ECO:0000313" key="1">
    <source>
        <dbReference type="EMBL" id="RPA65292.1"/>
    </source>
</evidence>
<dbReference type="AlphaFoldDB" id="A0A3N4GR50"/>
<name>A0A3N4GR50_9ACTN</name>
<comment type="caution">
    <text evidence="1">The sequence shown here is derived from an EMBL/GenBank/DDBJ whole genome shotgun (WGS) entry which is preliminary data.</text>
</comment>
<dbReference type="EMBL" id="RKMH01000003">
    <property type="protein sequence ID" value="RPA65292.1"/>
    <property type="molecule type" value="Genomic_DNA"/>
</dbReference>